<dbReference type="GO" id="GO:0032991">
    <property type="term" value="C:protein-containing complex"/>
    <property type="evidence" value="ECO:0007669"/>
    <property type="project" value="UniProtKB-ARBA"/>
</dbReference>
<dbReference type="PANTHER" id="PTHR10338">
    <property type="entry name" value="INTER-ALPHA-TRYPSIN INHIBITOR HEAVY CHAIN FAMILY MEMBER"/>
    <property type="match status" value="1"/>
</dbReference>
<dbReference type="InterPro" id="IPR010600">
    <property type="entry name" value="ITI_HC_C"/>
</dbReference>
<dbReference type="Pfam" id="PF06668">
    <property type="entry name" value="ITI_HC_C"/>
    <property type="match status" value="1"/>
</dbReference>
<dbReference type="PANTHER" id="PTHR10338:SF108">
    <property type="entry name" value="INTER-ALPHA-TRYPSIN INHIBITOR HEAVY CHAIN H4-LIKE PROTEIN"/>
    <property type="match status" value="1"/>
</dbReference>
<feature type="domain" description="VWFA" evidence="2">
    <location>
        <begin position="85"/>
        <end position="260"/>
    </location>
</feature>
<dbReference type="GO" id="GO:0030212">
    <property type="term" value="P:hyaluronan metabolic process"/>
    <property type="evidence" value="ECO:0007669"/>
    <property type="project" value="InterPro"/>
</dbReference>
<keyword evidence="4" id="KW-1185">Reference proteome</keyword>
<dbReference type="PROSITE" id="PS50234">
    <property type="entry name" value="VWFA"/>
    <property type="match status" value="1"/>
</dbReference>
<dbReference type="Proteomes" id="UP001381693">
    <property type="component" value="Unassembled WGS sequence"/>
</dbReference>
<evidence type="ECO:0000313" key="4">
    <source>
        <dbReference type="Proteomes" id="UP001381693"/>
    </source>
</evidence>
<proteinExistence type="predicted"/>
<evidence type="ECO:0000313" key="3">
    <source>
        <dbReference type="EMBL" id="KAK7074851.1"/>
    </source>
</evidence>
<feature type="compositionally biased region" description="Basic residues" evidence="1">
    <location>
        <begin position="640"/>
        <end position="654"/>
    </location>
</feature>
<evidence type="ECO:0000259" key="2">
    <source>
        <dbReference type="PROSITE" id="PS50234"/>
    </source>
</evidence>
<evidence type="ECO:0000256" key="1">
    <source>
        <dbReference type="SAM" id="MobiDB-lite"/>
    </source>
</evidence>
<comment type="caution">
    <text evidence="3">The sequence shown here is derived from an EMBL/GenBank/DDBJ whole genome shotgun (WGS) entry which is preliminary data.</text>
</comment>
<dbReference type="SMART" id="SM00327">
    <property type="entry name" value="VWA"/>
    <property type="match status" value="1"/>
</dbReference>
<dbReference type="InterPro" id="IPR050934">
    <property type="entry name" value="ITIH"/>
</dbReference>
<dbReference type="EMBL" id="JAXCGZ010011430">
    <property type="protein sequence ID" value="KAK7074851.1"/>
    <property type="molecule type" value="Genomic_DNA"/>
</dbReference>
<gene>
    <name evidence="3" type="ORF">SK128_021058</name>
</gene>
<dbReference type="InterPro" id="IPR036465">
    <property type="entry name" value="vWFA_dom_sf"/>
</dbReference>
<dbReference type="SUPFAM" id="SSF53300">
    <property type="entry name" value="vWA-like"/>
    <property type="match status" value="1"/>
</dbReference>
<feature type="region of interest" description="Disordered" evidence="1">
    <location>
        <begin position="640"/>
        <end position="673"/>
    </location>
</feature>
<dbReference type="GO" id="GO:0004867">
    <property type="term" value="F:serine-type endopeptidase inhibitor activity"/>
    <property type="evidence" value="ECO:0007669"/>
    <property type="project" value="InterPro"/>
</dbReference>
<name>A0AAN8WYT8_HALRR</name>
<sequence>MDQMKVYERCFFLITVSESFINDSEVKVSYKHVAPPNGRGVDGTFTILYHLQTRDDGGEIQRTGNYFAHFLSLDANNRLRRMTKHTVFALDLSNSMAHGKLNPMKNAMKSILEAMDSSDSFEILVFSSYVASLGIFNGTDTHKAIRRIRRLQPLGYSNLNEAYLQAIRNVESYDAAPRTVKQILIITDGKPTKGILDPAILRRNIGEANRFRYPIYGISLGINSDFNLIRHISSDSHGFARHIPTGRNVAKGIMEFFNEISDPILTNLAITYPENEVDPSTVVKIANTNFYSGGEAVAVGQIRLGVENIHPWVTGFGTIGPLQLPMDRLSSLQMSHGGDLENSPIVRLWAFLMVQHLLQQAEMNDNFSHVQDLTDEATDLALKFGFVTPVTSLVVRDSVKEYDASLPEIDFYEHRPTSRSYGPSELQADAPQPHRNPRYEPHIQAFIDKDLHFVITSPGMKIPLCFNVHAHHGTYLNLIRDQESGITVTSQVVSLPSHPKSTYMKQVFLALGDVNITITTDHIDVDCRGDDGNLQVDQASRTLWPFYRKNGKKHKKWIANREQKGSGQTYDRSGVHSRVNRQSYGHILHSHKDSTYRNRGLHSSRDTGLPGLQPHDALHNPLHFVMNSNIDDYLPHRSFRRSGFRPRANRRSSRHSGATHQKGQKKKRRGQGELCSSRLMWEEGAGEKYGDVLLLLKRKKRLHIIIGDGKAEFVISRSRSNEQLFLGFYGNNERVLSQKANGLLGQFVAKNITVSEATPILPSTANATVDLIVSKLNRRDQYRSSQVQGVLARRRSALDRTRFKCVEVQQPGKGLLDGRLNDYLVTCLQC</sequence>
<reference evidence="3 4" key="1">
    <citation type="submission" date="2023-11" db="EMBL/GenBank/DDBJ databases">
        <title>Halocaridina rubra genome assembly.</title>
        <authorList>
            <person name="Smith C."/>
        </authorList>
    </citation>
    <scope>NUCLEOTIDE SEQUENCE [LARGE SCALE GENOMIC DNA]</scope>
    <source>
        <strain evidence="3">EP-1</strain>
        <tissue evidence="3">Whole</tissue>
    </source>
</reference>
<organism evidence="3 4">
    <name type="scientific">Halocaridina rubra</name>
    <name type="common">Hawaiian red shrimp</name>
    <dbReference type="NCBI Taxonomy" id="373956"/>
    <lineage>
        <taxon>Eukaryota</taxon>
        <taxon>Metazoa</taxon>
        <taxon>Ecdysozoa</taxon>
        <taxon>Arthropoda</taxon>
        <taxon>Crustacea</taxon>
        <taxon>Multicrustacea</taxon>
        <taxon>Malacostraca</taxon>
        <taxon>Eumalacostraca</taxon>
        <taxon>Eucarida</taxon>
        <taxon>Decapoda</taxon>
        <taxon>Pleocyemata</taxon>
        <taxon>Caridea</taxon>
        <taxon>Atyoidea</taxon>
        <taxon>Atyidae</taxon>
        <taxon>Halocaridina</taxon>
    </lineage>
</organism>
<protein>
    <recommendedName>
        <fullName evidence="2">VWFA domain-containing protein</fullName>
    </recommendedName>
</protein>
<dbReference type="InterPro" id="IPR002035">
    <property type="entry name" value="VWF_A"/>
</dbReference>
<dbReference type="AlphaFoldDB" id="A0AAN8WYT8"/>
<dbReference type="Gene3D" id="3.40.50.410">
    <property type="entry name" value="von Willebrand factor, type A domain"/>
    <property type="match status" value="1"/>
</dbReference>
<accession>A0AAN8WYT8</accession>
<dbReference type="Pfam" id="PF00092">
    <property type="entry name" value="VWA"/>
    <property type="match status" value="1"/>
</dbReference>
<feature type="region of interest" description="Disordered" evidence="1">
    <location>
        <begin position="415"/>
        <end position="438"/>
    </location>
</feature>